<keyword evidence="2" id="KW-0732">Signal</keyword>
<comment type="caution">
    <text evidence="3">The sequence shown here is derived from an EMBL/GenBank/DDBJ whole genome shotgun (WGS) entry which is preliminary data.</text>
</comment>
<feature type="signal peptide" evidence="2">
    <location>
        <begin position="1"/>
        <end position="22"/>
    </location>
</feature>
<reference evidence="4" key="2">
    <citation type="submission" date="2016-02" db="EMBL/GenBank/DDBJ databases">
        <title>Genome sequencing of Aspergillus luchuensis NBRC 4314.</title>
        <authorList>
            <person name="Yamada O."/>
        </authorList>
    </citation>
    <scope>NUCLEOTIDE SEQUENCE [LARGE SCALE GENOMIC DNA]</scope>
    <source>
        <strain evidence="4">RIB 2604</strain>
    </source>
</reference>
<dbReference type="AlphaFoldDB" id="A0A146F2K8"/>
<evidence type="ECO:0000313" key="3">
    <source>
        <dbReference type="EMBL" id="GAT20390.1"/>
    </source>
</evidence>
<accession>A0A146F2K8</accession>
<evidence type="ECO:0000256" key="2">
    <source>
        <dbReference type="SAM" id="SignalP"/>
    </source>
</evidence>
<feature type="region of interest" description="Disordered" evidence="1">
    <location>
        <begin position="36"/>
        <end position="57"/>
    </location>
</feature>
<feature type="chain" id="PRO_5007523596" evidence="2">
    <location>
        <begin position="23"/>
        <end position="80"/>
    </location>
</feature>
<evidence type="ECO:0000256" key="1">
    <source>
        <dbReference type="SAM" id="MobiDB-lite"/>
    </source>
</evidence>
<dbReference type="EMBL" id="BCWF01000007">
    <property type="protein sequence ID" value="GAT20390.1"/>
    <property type="molecule type" value="Genomic_DNA"/>
</dbReference>
<proteinExistence type="predicted"/>
<dbReference type="Proteomes" id="UP000075230">
    <property type="component" value="Unassembled WGS sequence"/>
</dbReference>
<feature type="compositionally biased region" description="Basic and acidic residues" evidence="1">
    <location>
        <begin position="38"/>
        <end position="47"/>
    </location>
</feature>
<name>A0A146F2K8_ASPKA</name>
<evidence type="ECO:0000313" key="4">
    <source>
        <dbReference type="Proteomes" id="UP000075230"/>
    </source>
</evidence>
<protein>
    <submittedName>
        <fullName evidence="3">Uncharacterized protein</fullName>
    </submittedName>
</protein>
<organism evidence="3 4">
    <name type="scientific">Aspergillus kawachii</name>
    <name type="common">White koji mold</name>
    <name type="synonym">Aspergillus awamori var. kawachi</name>
    <dbReference type="NCBI Taxonomy" id="1069201"/>
    <lineage>
        <taxon>Eukaryota</taxon>
        <taxon>Fungi</taxon>
        <taxon>Dikarya</taxon>
        <taxon>Ascomycota</taxon>
        <taxon>Pezizomycotina</taxon>
        <taxon>Eurotiomycetes</taxon>
        <taxon>Eurotiomycetidae</taxon>
        <taxon>Eurotiales</taxon>
        <taxon>Aspergillaceae</taxon>
        <taxon>Aspergillus</taxon>
        <taxon>Aspergillus subgen. Circumdati</taxon>
    </lineage>
</organism>
<sequence length="80" mass="8691">MFFNKPSILAATLAILASGVASQIIEVCQYPIPFTSQDKSHNEKPSPEGDPVLRGVSGSREIPTMYIDGVYCCTGQEQEQ</sequence>
<reference evidence="3 4" key="1">
    <citation type="journal article" date="2016" name="DNA Res.">
        <title>Genome sequence of Aspergillus luchuensis NBRC 4314.</title>
        <authorList>
            <person name="Yamada O."/>
            <person name="Machida M."/>
            <person name="Hosoyama A."/>
            <person name="Goto M."/>
            <person name="Takahashi T."/>
            <person name="Futagami T."/>
            <person name="Yamagata Y."/>
            <person name="Takeuchi M."/>
            <person name="Kobayashi T."/>
            <person name="Koike H."/>
            <person name="Abe K."/>
            <person name="Asai K."/>
            <person name="Arita M."/>
            <person name="Fujita N."/>
            <person name="Fukuda K."/>
            <person name="Higa K."/>
            <person name="Horikawa H."/>
            <person name="Ishikawa T."/>
            <person name="Jinno K."/>
            <person name="Kato Y."/>
            <person name="Kirimura K."/>
            <person name="Mizutani O."/>
            <person name="Nakasone K."/>
            <person name="Sano M."/>
            <person name="Shiraishi Y."/>
            <person name="Tsukahara M."/>
            <person name="Gomi K."/>
        </authorList>
    </citation>
    <scope>NUCLEOTIDE SEQUENCE [LARGE SCALE GENOMIC DNA]</scope>
    <source>
        <strain evidence="3 4">RIB 2604</strain>
    </source>
</reference>
<gene>
    <name evidence="3" type="ORF">RIB2604_00700720</name>
</gene>